<gene>
    <name evidence="1" type="ORF">BJP43_02260</name>
</gene>
<dbReference type="EMBL" id="CP017613">
    <property type="protein sequence ID" value="ATW33294.1"/>
    <property type="molecule type" value="Genomic_DNA"/>
</dbReference>
<reference evidence="2" key="2">
    <citation type="submission" date="2017-11" db="EMBL/GenBank/DDBJ databases">
        <title>PacBio sequencing of new strain of the secondary endosymbiont Candidatus Hamiltonella defensa.</title>
        <authorList>
            <person name="Strand M.R."/>
            <person name="Oliver K."/>
        </authorList>
    </citation>
    <scope>NUCLEOTIDE SEQUENCE [LARGE SCALE GENOMIC DNA]</scope>
    <source>
        <strain evidence="2">ZA17</strain>
    </source>
</reference>
<dbReference type="AlphaFoldDB" id="A0A2D3TC66"/>
<accession>A0A2D3TC66</accession>
<protein>
    <submittedName>
        <fullName evidence="1">Uncharacterized protein</fullName>
    </submittedName>
</protein>
<evidence type="ECO:0000313" key="2">
    <source>
        <dbReference type="Proteomes" id="UP000229055"/>
    </source>
</evidence>
<reference evidence="2" key="1">
    <citation type="submission" date="2016-10" db="EMBL/GenBank/DDBJ databases">
        <authorList>
            <person name="Chevignon G."/>
        </authorList>
    </citation>
    <scope>NUCLEOTIDE SEQUENCE [LARGE SCALE GENOMIC DNA]</scope>
    <source>
        <strain evidence="2">ZA17</strain>
    </source>
</reference>
<name>A0A2D3TC66_9ENTR</name>
<evidence type="ECO:0000313" key="1">
    <source>
        <dbReference type="EMBL" id="ATW33294.1"/>
    </source>
</evidence>
<dbReference type="Proteomes" id="UP000229055">
    <property type="component" value="Chromosome"/>
</dbReference>
<sequence length="65" mass="7636">MYESLCDGDVARWLTQKTAGCRYRAWKLALEKYPHLALLPFDLVNMAAQYEYVMRNEDISYNVAE</sequence>
<organism evidence="1 2">
    <name type="scientific">Candidatus Williamhamiltonella defendens</name>
    <dbReference type="NCBI Taxonomy" id="138072"/>
    <lineage>
        <taxon>Bacteria</taxon>
        <taxon>Pseudomonadati</taxon>
        <taxon>Pseudomonadota</taxon>
        <taxon>Gammaproteobacteria</taxon>
        <taxon>Enterobacterales</taxon>
        <taxon>Enterobacteriaceae</taxon>
        <taxon>aphid secondary symbionts</taxon>
        <taxon>Candidatus Williamhamiltonella</taxon>
    </lineage>
</organism>
<proteinExistence type="predicted"/>